<reference evidence="1" key="1">
    <citation type="submission" date="2020-05" db="EMBL/GenBank/DDBJ databases">
        <authorList>
            <person name="Chiriac C."/>
            <person name="Salcher M."/>
            <person name="Ghai R."/>
            <person name="Kavagutti S V."/>
        </authorList>
    </citation>
    <scope>NUCLEOTIDE SEQUENCE</scope>
</reference>
<proteinExistence type="predicted"/>
<name>A0A6J7HYW2_9ZZZZ</name>
<accession>A0A6J7HYW2</accession>
<protein>
    <submittedName>
        <fullName evidence="1">Unannotated protein</fullName>
    </submittedName>
</protein>
<sequence length="561" mass="54931">MSTKTNFKRVALVAVAALGLGVLTSVAPANAAASGLTFVANGVGTQPSVTSGLCASSNTTGGTVALGSLFSIDATGTGATTDRIVVTGPLSIKIVYDASANTTTVATGSINGGATTATLTENDESVLIQATGVGTGSVALYSTSGTVLVQSLPITVVASCSSGVGLAYSYVQVSDSASAWYTTTDLGETTPSATTWDSVSVADTSADQKTTFANNATAYVAVNVEDVYGADVTTGYLTATATNGAIVNGIAGGATAGVTHSYGNTFTVRQPTAGAPLSTTITVSYNGTVLATKNLTIAGTASSITGVMAYSGASGQAAGSAALTALQGVISFRVTDSAGNQITTSSSVALYGSSNDALVNQIAVGRENAAAATPTKSGLATYNCIGATKSGSSAVVLYTVNGAGAVLKTAPINVTCSGGTATYKVALDKAAYKSGDIATVTISALDANGKAVADNTELGNDGSASVAVPGMTAVTAPVSTDVSSEGAWTYTYTVNSAISGGFAAAVSIAGAEVQVTPATTQYTISDGATGVSNADVLKAIVSLIASINKQIAALQKALLKK</sequence>
<dbReference type="EMBL" id="CAFBMS010000069">
    <property type="protein sequence ID" value="CAB4923664.1"/>
    <property type="molecule type" value="Genomic_DNA"/>
</dbReference>
<dbReference type="AlphaFoldDB" id="A0A6J7HYW2"/>
<gene>
    <name evidence="1" type="ORF">UFOPK3614_01002</name>
</gene>
<organism evidence="1">
    <name type="scientific">freshwater metagenome</name>
    <dbReference type="NCBI Taxonomy" id="449393"/>
    <lineage>
        <taxon>unclassified sequences</taxon>
        <taxon>metagenomes</taxon>
        <taxon>ecological metagenomes</taxon>
    </lineage>
</organism>
<evidence type="ECO:0000313" key="1">
    <source>
        <dbReference type="EMBL" id="CAB4923664.1"/>
    </source>
</evidence>